<keyword evidence="2" id="KW-1185">Reference proteome</keyword>
<evidence type="ECO:0000313" key="2">
    <source>
        <dbReference type="Proteomes" id="UP000192328"/>
    </source>
</evidence>
<dbReference type="Proteomes" id="UP000192328">
    <property type="component" value="Unassembled WGS sequence"/>
</dbReference>
<gene>
    <name evidence="1" type="ORF">SAMN06297397_1615</name>
</gene>
<accession>A0AC61PLF7</accession>
<comment type="caution">
    <text evidence="1">The sequence shown here is derived from an EMBL/GenBank/DDBJ whole genome shotgun (WGS) entry which is preliminary data.</text>
</comment>
<sequence length="639" mass="73431">MKEKELYRALDASITGCQPSYYWKNHVVRQIVKGEEMKKRTKLSLGAIIVAALLLISAVGVAVGVLVHEYYAKVAQMERDGALERWELDDKIKFIDAMKECNFELDEDLYALVKDETRSGEEREAAADRIVNSTYGELLQQELLYYETNDEDSLGIAPDVYTVFQERYFAEHPDWEDDYESYQAYFDALGHYLRDEIGMLKDYSDTVPEAPVVDEAYAAKALKGRMTVMMWDAETVEALVPQVEWDDTCRMWTVSGEVSDASMEKATDLRRDMNPVLSGNNIEKTETGYRYTILVDEKGRTWDRDLDKEAFRKEYLNQVIPVEKISVRKAMELAETAVKEKYQPDEEGWKEVFADAADFGIGGENAGLKLVYFHKHYYRFFYEDYMYGAVVNMADGRVEALADYRDEAQAPEWQLLNYAARTEQKEGWYSCWKPESKQGLIDKIRACGLLPEHAYWQLAEPAEADTDAFAAELFGAKGRLSLVNVKVMLHSLKGPEENWDLETKLLADWLIRRYGIQSEDLREQQEAGEDIDAAKAEKIIRAAVCEAWNMPADALDNWAVVTRLVQDAITVEMTEDGPIQNSMVYYRVFLTRPDEEVGLDTFGGRDNFNYRVSTDGNILTTEDCSGWYSPKEDMERWKK</sequence>
<evidence type="ECO:0000313" key="1">
    <source>
        <dbReference type="EMBL" id="SMC59283.1"/>
    </source>
</evidence>
<dbReference type="EMBL" id="FWXZ01000002">
    <property type="protein sequence ID" value="SMC59283.1"/>
    <property type="molecule type" value="Genomic_DNA"/>
</dbReference>
<protein>
    <submittedName>
        <fullName evidence="1">Uncharacterized protein</fullName>
    </submittedName>
</protein>
<name>A0AC61PLF7_9FIRM</name>
<reference evidence="1" key="1">
    <citation type="submission" date="2017-04" db="EMBL/GenBank/DDBJ databases">
        <authorList>
            <person name="Varghese N."/>
            <person name="Submissions S."/>
        </authorList>
    </citation>
    <scope>NUCLEOTIDE SEQUENCE</scope>
    <source>
        <strain evidence="1">WTE2008</strain>
    </source>
</reference>
<organism evidence="1 2">
    <name type="scientific">Aristaeella lactis</name>
    <dbReference type="NCBI Taxonomy" id="3046383"/>
    <lineage>
        <taxon>Bacteria</taxon>
        <taxon>Bacillati</taxon>
        <taxon>Bacillota</taxon>
        <taxon>Clostridia</taxon>
        <taxon>Eubacteriales</taxon>
        <taxon>Aristaeellaceae</taxon>
        <taxon>Aristaeella</taxon>
    </lineage>
</organism>
<proteinExistence type="predicted"/>